<dbReference type="EMBL" id="JNBS01000317">
    <property type="protein sequence ID" value="OQS06664.1"/>
    <property type="molecule type" value="Genomic_DNA"/>
</dbReference>
<dbReference type="SUPFAM" id="SSF90257">
    <property type="entry name" value="Myosin rod fragments"/>
    <property type="match status" value="1"/>
</dbReference>
<keyword evidence="1" id="KW-0175">Coiled coil</keyword>
<evidence type="ECO:0000313" key="2">
    <source>
        <dbReference type="EMBL" id="OQS06664.1"/>
    </source>
</evidence>
<dbReference type="Proteomes" id="UP000243217">
    <property type="component" value="Unassembled WGS sequence"/>
</dbReference>
<dbReference type="OrthoDB" id="79222at2759"/>
<feature type="coiled-coil region" evidence="1">
    <location>
        <begin position="85"/>
        <end position="112"/>
    </location>
</feature>
<feature type="coiled-coil region" evidence="1">
    <location>
        <begin position="149"/>
        <end position="176"/>
    </location>
</feature>
<keyword evidence="3" id="KW-1185">Reference proteome</keyword>
<evidence type="ECO:0000256" key="1">
    <source>
        <dbReference type="SAM" id="Coils"/>
    </source>
</evidence>
<evidence type="ECO:0000313" key="3">
    <source>
        <dbReference type="Proteomes" id="UP000243217"/>
    </source>
</evidence>
<feature type="non-terminal residue" evidence="2">
    <location>
        <position position="1"/>
    </location>
</feature>
<name>A0A1W0A8P6_9STRA</name>
<feature type="coiled-coil region" evidence="1">
    <location>
        <begin position="208"/>
        <end position="333"/>
    </location>
</feature>
<organism evidence="2 3">
    <name type="scientific">Thraustotheca clavata</name>
    <dbReference type="NCBI Taxonomy" id="74557"/>
    <lineage>
        <taxon>Eukaryota</taxon>
        <taxon>Sar</taxon>
        <taxon>Stramenopiles</taxon>
        <taxon>Oomycota</taxon>
        <taxon>Saprolegniomycetes</taxon>
        <taxon>Saprolegniales</taxon>
        <taxon>Achlyaceae</taxon>
        <taxon>Thraustotheca</taxon>
    </lineage>
</organism>
<protein>
    <submittedName>
        <fullName evidence="2">Uncharacterized protein</fullName>
    </submittedName>
</protein>
<dbReference type="AlphaFoldDB" id="A0A1W0A8P6"/>
<reference evidence="2 3" key="1">
    <citation type="journal article" date="2014" name="Genome Biol. Evol.">
        <title>The secreted proteins of Achlya hypogyna and Thraustotheca clavata identify the ancestral oomycete secretome and reveal gene acquisitions by horizontal gene transfer.</title>
        <authorList>
            <person name="Misner I."/>
            <person name="Blouin N."/>
            <person name="Leonard G."/>
            <person name="Richards T.A."/>
            <person name="Lane C.E."/>
        </authorList>
    </citation>
    <scope>NUCLEOTIDE SEQUENCE [LARGE SCALE GENOMIC DNA]</scope>
    <source>
        <strain evidence="2 3">ATCC 34112</strain>
    </source>
</reference>
<accession>A0A1W0A8P6</accession>
<proteinExistence type="predicted"/>
<sequence>DSRLLQENDTESIEKYESHYMQSDNQLKDEMIETLSLKIAHCTKESEYLKRNKSLYDQTITTLQQENEKLKMNFKNEIAVFTYENTQLKNQFQNLQLLLNTTQEEYQQVKVEFQELKFYAEKQKILFEQREAAVLETNQLLQTQITTSCNKLENEKNNVLENLQHLQLQFAHLQEKYFDYDNLHEMLTLAKASNHKLQQDLLSAKGEEERIEKSLVQANEKKHALESKVQTLMKMLREENTKVNDLLTNVKKQDEQLYNRDAKIKSLEKELSEWKLKYKQSNSHLNKLTIKYAHEERSKANTTNELMETKEKLEKAENRVGELGFQLKQAHEECKYLENLKTQNKPLVIDTVVNDPECDAPSWIKN</sequence>
<gene>
    <name evidence="2" type="ORF">THRCLA_20315</name>
</gene>
<comment type="caution">
    <text evidence="2">The sequence shown here is derived from an EMBL/GenBank/DDBJ whole genome shotgun (WGS) entry which is preliminary data.</text>
</comment>